<dbReference type="InterPro" id="IPR028110">
    <property type="entry name" value="TMEM254"/>
</dbReference>
<dbReference type="PANTHER" id="PTHR43245:SF51">
    <property type="entry name" value="SHORT CHAIN DEHYDROGENASE_REDUCTASE FAMILY 42E, MEMBER 2"/>
    <property type="match status" value="1"/>
</dbReference>
<evidence type="ECO:0000256" key="1">
    <source>
        <dbReference type="ARBA" id="ARBA00009219"/>
    </source>
</evidence>
<comment type="caution">
    <text evidence="5">The sequence shown here is derived from an EMBL/GenBank/DDBJ whole genome shotgun (WGS) entry which is preliminary data.</text>
</comment>
<dbReference type="SUPFAM" id="SSF51735">
    <property type="entry name" value="NAD(P)-binding Rossmann-fold domains"/>
    <property type="match status" value="1"/>
</dbReference>
<organism evidence="5 6">
    <name type="scientific">Papaver nudicaule</name>
    <name type="common">Iceland poppy</name>
    <dbReference type="NCBI Taxonomy" id="74823"/>
    <lineage>
        <taxon>Eukaryota</taxon>
        <taxon>Viridiplantae</taxon>
        <taxon>Streptophyta</taxon>
        <taxon>Embryophyta</taxon>
        <taxon>Tracheophyta</taxon>
        <taxon>Spermatophyta</taxon>
        <taxon>Magnoliopsida</taxon>
        <taxon>Ranunculales</taxon>
        <taxon>Papaveraceae</taxon>
        <taxon>Papaveroideae</taxon>
        <taxon>Papaver</taxon>
    </lineage>
</organism>
<keyword evidence="3" id="KW-0472">Membrane</keyword>
<dbReference type="InterPro" id="IPR050177">
    <property type="entry name" value="Lipid_A_modif_metabolic_enz"/>
</dbReference>
<dbReference type="PANTHER" id="PTHR43245">
    <property type="entry name" value="BIFUNCTIONAL POLYMYXIN RESISTANCE PROTEIN ARNA"/>
    <property type="match status" value="1"/>
</dbReference>
<dbReference type="AlphaFoldDB" id="A0AA41UYE1"/>
<sequence>MNRRLEKEEMVGIKGSEFVVIGGLGFVGSALCSELIRRGAGDVRIFDFLAPPNSTCSSESHCYDDLKRIGVKIIQGDVRQKRDVERALRDGADCVFHLASYGASGKEMLQVERVEEVNINGTCHVVDACLEYGIKRLVYMSTNNVVFGGKEIVNGNEENSTYLGMDDYHYDPYGRSKSAAEQLVIKSNGLQSQNGSTRLYTCAIRPGVTYGPGEQGCDLLPRIVSISKLGLLKCQDSHEAKTDWVYLDNLVHALISGSMGLVRNLDGGREEHDYSDPVAAGKTYFISDGCPVNTFEFTRPLLRSLDHDLPKYTLDLSYALLFGRIFWAVYTTVLYPWLDHSWLPQPLILPADAYKVGVTHYFSIQKAKEELGYTPHVTPQEGMSKTISYWKERKNRELDGPSIYPWIFCLIGIPWLFAAAFLPDVGPVKPIKTISLFFYRSLRNAQIGFVIVTVAHLGEAIYAWYLAKKVDPSNANGWFWQTLILATFSLRFLLRRARNKKMNK</sequence>
<comment type="similarity">
    <text evidence="1">Belongs to the 3-beta-HSD family.</text>
</comment>
<feature type="transmembrane region" description="Helical" evidence="3">
    <location>
        <begin position="444"/>
        <end position="465"/>
    </location>
</feature>
<gene>
    <name evidence="5" type="ORF">MKW94_014799</name>
</gene>
<keyword evidence="3" id="KW-0812">Transmembrane</keyword>
<dbReference type="Pfam" id="PF01073">
    <property type="entry name" value="3Beta_HSD"/>
    <property type="match status" value="1"/>
</dbReference>
<feature type="transmembrane region" description="Helical" evidence="3">
    <location>
        <begin position="318"/>
        <end position="338"/>
    </location>
</feature>
<accession>A0AA41UYE1</accession>
<evidence type="ECO:0000313" key="5">
    <source>
        <dbReference type="EMBL" id="MCL7027455.1"/>
    </source>
</evidence>
<dbReference type="Proteomes" id="UP001177140">
    <property type="component" value="Unassembled WGS sequence"/>
</dbReference>
<proteinExistence type="inferred from homology"/>
<feature type="transmembrane region" description="Helical" evidence="3">
    <location>
        <begin position="403"/>
        <end position="423"/>
    </location>
</feature>
<dbReference type="Pfam" id="PF14934">
    <property type="entry name" value="TMEM254"/>
    <property type="match status" value="1"/>
</dbReference>
<keyword evidence="2" id="KW-0560">Oxidoreductase</keyword>
<dbReference type="Gene3D" id="3.40.50.720">
    <property type="entry name" value="NAD(P)-binding Rossmann-like Domain"/>
    <property type="match status" value="1"/>
</dbReference>
<reference evidence="5" key="1">
    <citation type="submission" date="2022-03" db="EMBL/GenBank/DDBJ databases">
        <title>A functionally conserved STORR gene fusion in Papaver species that diverged 16.8 million years ago.</title>
        <authorList>
            <person name="Catania T."/>
        </authorList>
    </citation>
    <scope>NUCLEOTIDE SEQUENCE</scope>
    <source>
        <strain evidence="5">S-191538</strain>
    </source>
</reference>
<evidence type="ECO:0000256" key="3">
    <source>
        <dbReference type="SAM" id="Phobius"/>
    </source>
</evidence>
<dbReference type="GO" id="GO:0006694">
    <property type="term" value="P:steroid biosynthetic process"/>
    <property type="evidence" value="ECO:0007669"/>
    <property type="project" value="InterPro"/>
</dbReference>
<dbReference type="InterPro" id="IPR036291">
    <property type="entry name" value="NAD(P)-bd_dom_sf"/>
</dbReference>
<dbReference type="EMBL" id="JAJJMA010068458">
    <property type="protein sequence ID" value="MCL7027455.1"/>
    <property type="molecule type" value="Genomic_DNA"/>
</dbReference>
<keyword evidence="3" id="KW-1133">Transmembrane helix</keyword>
<dbReference type="InterPro" id="IPR002225">
    <property type="entry name" value="3Beta_OHSteriod_DH/Estase"/>
</dbReference>
<protein>
    <recommendedName>
        <fullName evidence="4">3-beta hydroxysteroid dehydrogenase/isomerase domain-containing protein</fullName>
    </recommendedName>
</protein>
<name>A0AA41UYE1_PAPNU</name>
<feature type="domain" description="3-beta hydroxysteroid dehydrogenase/isomerase" evidence="4">
    <location>
        <begin position="19"/>
        <end position="312"/>
    </location>
</feature>
<evidence type="ECO:0000256" key="2">
    <source>
        <dbReference type="ARBA" id="ARBA00023002"/>
    </source>
</evidence>
<keyword evidence="6" id="KW-1185">Reference proteome</keyword>
<evidence type="ECO:0000259" key="4">
    <source>
        <dbReference type="Pfam" id="PF01073"/>
    </source>
</evidence>
<feature type="transmembrane region" description="Helical" evidence="3">
    <location>
        <begin position="477"/>
        <end position="494"/>
    </location>
</feature>
<dbReference type="GO" id="GO:0016616">
    <property type="term" value="F:oxidoreductase activity, acting on the CH-OH group of donors, NAD or NADP as acceptor"/>
    <property type="evidence" value="ECO:0007669"/>
    <property type="project" value="InterPro"/>
</dbReference>
<evidence type="ECO:0000313" key="6">
    <source>
        <dbReference type="Proteomes" id="UP001177140"/>
    </source>
</evidence>